<evidence type="ECO:0000256" key="2">
    <source>
        <dbReference type="ARBA" id="ARBA00022980"/>
    </source>
</evidence>
<name>A0A8J6TFG9_9CHLR</name>
<dbReference type="GO" id="GO:0003729">
    <property type="term" value="F:mRNA binding"/>
    <property type="evidence" value="ECO:0007669"/>
    <property type="project" value="TreeGrafter"/>
</dbReference>
<reference evidence="5 6" key="1">
    <citation type="submission" date="2020-08" db="EMBL/GenBank/DDBJ databases">
        <title>Bridging the membrane lipid divide: bacteria of the FCB group superphylum have the potential to synthesize archaeal ether lipids.</title>
        <authorList>
            <person name="Villanueva L."/>
            <person name="Von Meijenfeldt F.A.B."/>
            <person name="Westbye A.B."/>
            <person name="Yadav S."/>
            <person name="Hopmans E.C."/>
            <person name="Dutilh B.E."/>
            <person name="Sinninghe Damste J.S."/>
        </authorList>
    </citation>
    <scope>NUCLEOTIDE SEQUENCE [LARGE SCALE GENOMIC DNA]</scope>
    <source>
        <strain evidence="5">NIOZ-UU36</strain>
    </source>
</reference>
<evidence type="ECO:0000313" key="6">
    <source>
        <dbReference type="Proteomes" id="UP000614469"/>
    </source>
</evidence>
<dbReference type="PANTHER" id="PTHR11545:SF2">
    <property type="entry name" value="LARGE RIBOSOMAL SUBUNIT PROTEIN UL13M"/>
    <property type="match status" value="1"/>
</dbReference>
<dbReference type="Pfam" id="PF00572">
    <property type="entry name" value="Ribosomal_L13"/>
    <property type="match status" value="1"/>
</dbReference>
<dbReference type="GO" id="GO:0017148">
    <property type="term" value="P:negative regulation of translation"/>
    <property type="evidence" value="ECO:0007669"/>
    <property type="project" value="TreeGrafter"/>
</dbReference>
<dbReference type="GO" id="GO:0022625">
    <property type="term" value="C:cytosolic large ribosomal subunit"/>
    <property type="evidence" value="ECO:0007669"/>
    <property type="project" value="TreeGrafter"/>
</dbReference>
<dbReference type="HAMAP" id="MF_01366">
    <property type="entry name" value="Ribosomal_uL13"/>
    <property type="match status" value="1"/>
</dbReference>
<dbReference type="GO" id="GO:0006412">
    <property type="term" value="P:translation"/>
    <property type="evidence" value="ECO:0007669"/>
    <property type="project" value="UniProtKB-UniRule"/>
</dbReference>
<protein>
    <recommendedName>
        <fullName evidence="4">Large ribosomal subunit protein uL13</fullName>
    </recommendedName>
</protein>
<keyword evidence="3 4" id="KW-0687">Ribonucleoprotein</keyword>
<sequence length="146" mass="16631">MYKSYYPKKDEIERSWYIVDANGENLGRLATRIATVLLGKHKPTFTPGVEMGDYVIVTNAGGIQVTGTRTNSKLDTKMYYRHSGYPGGFKVKSLREQLATYPDRAIRSAVWGMLPHNRMGRHLLKRLRVFATAEHPHEAQNPEPLK</sequence>
<dbReference type="EMBL" id="JACNJN010000113">
    <property type="protein sequence ID" value="MBC8335533.1"/>
    <property type="molecule type" value="Genomic_DNA"/>
</dbReference>
<comment type="caution">
    <text evidence="5">The sequence shown here is derived from an EMBL/GenBank/DDBJ whole genome shotgun (WGS) entry which is preliminary data.</text>
</comment>
<dbReference type="PANTHER" id="PTHR11545">
    <property type="entry name" value="RIBOSOMAL PROTEIN L13"/>
    <property type="match status" value="1"/>
</dbReference>
<evidence type="ECO:0000256" key="3">
    <source>
        <dbReference type="ARBA" id="ARBA00023274"/>
    </source>
</evidence>
<organism evidence="5 6">
    <name type="scientific">Candidatus Desulfolinea nitratireducens</name>
    <dbReference type="NCBI Taxonomy" id="2841698"/>
    <lineage>
        <taxon>Bacteria</taxon>
        <taxon>Bacillati</taxon>
        <taxon>Chloroflexota</taxon>
        <taxon>Anaerolineae</taxon>
        <taxon>Anaerolineales</taxon>
        <taxon>Anaerolineales incertae sedis</taxon>
        <taxon>Candidatus Desulfolinea</taxon>
    </lineage>
</organism>
<comment type="similarity">
    <text evidence="1 4">Belongs to the universal ribosomal protein uL13 family.</text>
</comment>
<evidence type="ECO:0000256" key="1">
    <source>
        <dbReference type="ARBA" id="ARBA00006227"/>
    </source>
</evidence>
<dbReference type="SUPFAM" id="SSF52161">
    <property type="entry name" value="Ribosomal protein L13"/>
    <property type="match status" value="1"/>
</dbReference>
<proteinExistence type="inferred from homology"/>
<dbReference type="GO" id="GO:0003735">
    <property type="term" value="F:structural constituent of ribosome"/>
    <property type="evidence" value="ECO:0007669"/>
    <property type="project" value="InterPro"/>
</dbReference>
<dbReference type="Gene3D" id="3.90.1180.10">
    <property type="entry name" value="Ribosomal protein L13"/>
    <property type="match status" value="1"/>
</dbReference>
<comment type="subunit">
    <text evidence="4">Part of the 50S ribosomal subunit.</text>
</comment>
<dbReference type="InterPro" id="IPR036899">
    <property type="entry name" value="Ribosomal_uL13_sf"/>
</dbReference>
<dbReference type="PIRSF" id="PIRSF002181">
    <property type="entry name" value="Ribosomal_L13"/>
    <property type="match status" value="1"/>
</dbReference>
<evidence type="ECO:0000313" key="5">
    <source>
        <dbReference type="EMBL" id="MBC8335533.1"/>
    </source>
</evidence>
<dbReference type="CDD" id="cd00392">
    <property type="entry name" value="Ribosomal_L13"/>
    <property type="match status" value="1"/>
</dbReference>
<dbReference type="InterPro" id="IPR005823">
    <property type="entry name" value="Ribosomal_uL13_bac-type"/>
</dbReference>
<accession>A0A8J6TFG9</accession>
<gene>
    <name evidence="4 5" type="primary">rplM</name>
    <name evidence="5" type="ORF">H8E29_09725</name>
</gene>
<evidence type="ECO:0000256" key="4">
    <source>
        <dbReference type="HAMAP-Rule" id="MF_01366"/>
    </source>
</evidence>
<dbReference type="Proteomes" id="UP000614469">
    <property type="component" value="Unassembled WGS sequence"/>
</dbReference>
<dbReference type="AlphaFoldDB" id="A0A8J6TFG9"/>
<dbReference type="InterPro" id="IPR005822">
    <property type="entry name" value="Ribosomal_uL13"/>
</dbReference>
<dbReference type="NCBIfam" id="TIGR01066">
    <property type="entry name" value="rplM_bact"/>
    <property type="match status" value="1"/>
</dbReference>
<comment type="function">
    <text evidence="4">This protein is one of the early assembly proteins of the 50S ribosomal subunit, although it is not seen to bind rRNA by itself. It is important during the early stages of 50S assembly.</text>
</comment>
<keyword evidence="2 4" id="KW-0689">Ribosomal protein</keyword>